<evidence type="ECO:0000313" key="1">
    <source>
        <dbReference type="EMBL" id="SMF01184.1"/>
    </source>
</evidence>
<dbReference type="Proteomes" id="UP000192939">
    <property type="component" value="Unassembled WGS sequence"/>
</dbReference>
<dbReference type="EMBL" id="FXAE01000005">
    <property type="protein sequence ID" value="SMF01184.1"/>
    <property type="molecule type" value="Genomic_DNA"/>
</dbReference>
<reference evidence="1 2" key="1">
    <citation type="submission" date="2017-04" db="EMBL/GenBank/DDBJ databases">
        <authorList>
            <person name="Varghese N."/>
            <person name="Submissions S."/>
        </authorList>
    </citation>
    <scope>NUCLEOTIDE SEQUENCE [LARGE SCALE GENOMIC DNA]</scope>
    <source>
        <strain evidence="1 2">J12</strain>
    </source>
</reference>
<proteinExistence type="predicted"/>
<gene>
    <name evidence="1" type="ORF">SAMN02744124_00801</name>
</gene>
<accession>A0ABY1LU78</accession>
<organism evidence="1 2">
    <name type="scientific">Paenibacillus barengoltzii J12</name>
    <dbReference type="NCBI Taxonomy" id="935846"/>
    <lineage>
        <taxon>Bacteria</taxon>
        <taxon>Bacillati</taxon>
        <taxon>Bacillota</taxon>
        <taxon>Bacilli</taxon>
        <taxon>Bacillales</taxon>
        <taxon>Paenibacillaceae</taxon>
        <taxon>Paenibacillus</taxon>
    </lineage>
</organism>
<evidence type="ECO:0008006" key="3">
    <source>
        <dbReference type="Google" id="ProtNLM"/>
    </source>
</evidence>
<protein>
    <recommendedName>
        <fullName evidence="3">Uracil-DNA glycosylase-like domain-containing protein</fullName>
    </recommendedName>
</protein>
<dbReference type="RefSeq" id="WP_085278412.1">
    <property type="nucleotide sequence ID" value="NZ_FXAE01000005.1"/>
</dbReference>
<comment type="caution">
    <text evidence="1">The sequence shown here is derived from an EMBL/GenBank/DDBJ whole genome shotgun (WGS) entry which is preliminary data.</text>
</comment>
<sequence length="197" mass="22747">MEKPVVFGEFVEKNGLTLRKSTYIKFGESNRSIGSALLLNPGSASYSDAQKKEIKPDPTMHQLIKIIHGIYGENITGRFNIYNLFTIQQARSDQAIEELEKHVELKRYDIYEAIPSLDELKSQPWILIGWGVDHLKRWTALSTAKNLWKQAISEAGIPSFGLIHPPKKEYRHPCPHLVQQREEYLREILKEYDSKVK</sequence>
<name>A0ABY1LU78_9BACL</name>
<evidence type="ECO:0000313" key="2">
    <source>
        <dbReference type="Proteomes" id="UP000192939"/>
    </source>
</evidence>
<keyword evidence="2" id="KW-1185">Reference proteome</keyword>